<dbReference type="InterPro" id="IPR029058">
    <property type="entry name" value="AB_hydrolase_fold"/>
</dbReference>
<dbReference type="Pfam" id="PF12697">
    <property type="entry name" value="Abhydrolase_6"/>
    <property type="match status" value="1"/>
</dbReference>
<keyword evidence="1" id="KW-0732">Signal</keyword>
<comment type="caution">
    <text evidence="3">The sequence shown here is derived from an EMBL/GenBank/DDBJ whole genome shotgun (WGS) entry which is preliminary data.</text>
</comment>
<feature type="domain" description="AB hydrolase-1" evidence="2">
    <location>
        <begin position="109"/>
        <end position="377"/>
    </location>
</feature>
<dbReference type="AlphaFoldDB" id="A0AA39ZPH0"/>
<evidence type="ECO:0000256" key="1">
    <source>
        <dbReference type="SAM" id="SignalP"/>
    </source>
</evidence>
<gene>
    <name evidence="3" type="ORF">B0H67DRAFT_524248</name>
</gene>
<organism evidence="3 4">
    <name type="scientific">Lasiosphaeris hirsuta</name>
    <dbReference type="NCBI Taxonomy" id="260670"/>
    <lineage>
        <taxon>Eukaryota</taxon>
        <taxon>Fungi</taxon>
        <taxon>Dikarya</taxon>
        <taxon>Ascomycota</taxon>
        <taxon>Pezizomycotina</taxon>
        <taxon>Sordariomycetes</taxon>
        <taxon>Sordariomycetidae</taxon>
        <taxon>Sordariales</taxon>
        <taxon>Lasiosphaeriaceae</taxon>
        <taxon>Lasiosphaeris</taxon>
    </lineage>
</organism>
<sequence>MASILVALVVAALSIKKGKASPTANTRSCVEIEVPVSIDTTAIQWLQPRVDSNIDAVDWVTYQTTRTSPNITQSMIGQITVKKTFKINGQLCVPQKSSAKYEILQLATHGGGFDKRYWDADIKPKEYSYVEAALAEGYSIFTYDRLGTGRSDKPDAYDIIQLNVQVEILRQLTSIARSGKLVSASKKLSGSLDDRLVKYKPSKIVHVGHSIGSILSVGLVTNYPTESDGLIATGFLPTNIPLPSLNIATWGFEFARENSPGLFKDHGSGFIVQATKSNVQISFLKKGTFEPTLLDYAWKIRQPIAVSEFLSLATAFGTEGAKFKGPVQFVIGENDYGSCGGDCNGTYDLDMIKQTYPVAKIVGVHIQPGTGHGLTLSMNATAGYKASFDFLQSSGL</sequence>
<dbReference type="Gene3D" id="3.40.50.1820">
    <property type="entry name" value="alpha/beta hydrolase"/>
    <property type="match status" value="1"/>
</dbReference>
<evidence type="ECO:0000313" key="3">
    <source>
        <dbReference type="EMBL" id="KAK0701251.1"/>
    </source>
</evidence>
<keyword evidence="4" id="KW-1185">Reference proteome</keyword>
<dbReference type="EMBL" id="JAUKUA010000010">
    <property type="protein sequence ID" value="KAK0701251.1"/>
    <property type="molecule type" value="Genomic_DNA"/>
</dbReference>
<accession>A0AA39ZPH0</accession>
<protein>
    <submittedName>
        <fullName evidence="3">Alpha/beta hydrolase family-domain-containing protein</fullName>
    </submittedName>
</protein>
<dbReference type="InterPro" id="IPR000073">
    <property type="entry name" value="AB_hydrolase_1"/>
</dbReference>
<feature type="signal peptide" evidence="1">
    <location>
        <begin position="1"/>
        <end position="20"/>
    </location>
</feature>
<evidence type="ECO:0000259" key="2">
    <source>
        <dbReference type="Pfam" id="PF12697"/>
    </source>
</evidence>
<reference evidence="3" key="1">
    <citation type="submission" date="2023-06" db="EMBL/GenBank/DDBJ databases">
        <title>Genome-scale phylogeny and comparative genomics of the fungal order Sordariales.</title>
        <authorList>
            <consortium name="Lawrence Berkeley National Laboratory"/>
            <person name="Hensen N."/>
            <person name="Bonometti L."/>
            <person name="Westerberg I."/>
            <person name="Brannstrom I.O."/>
            <person name="Guillou S."/>
            <person name="Cros-Aarteil S."/>
            <person name="Calhoun S."/>
            <person name="Haridas S."/>
            <person name="Kuo A."/>
            <person name="Mondo S."/>
            <person name="Pangilinan J."/>
            <person name="Riley R."/>
            <person name="Labutti K."/>
            <person name="Andreopoulos B."/>
            <person name="Lipzen A."/>
            <person name="Chen C."/>
            <person name="Yanf M."/>
            <person name="Daum C."/>
            <person name="Ng V."/>
            <person name="Clum A."/>
            <person name="Steindorff A."/>
            <person name="Ohm R."/>
            <person name="Martin F."/>
            <person name="Silar P."/>
            <person name="Natvig D."/>
            <person name="Lalanne C."/>
            <person name="Gautier V."/>
            <person name="Ament-Velasquez S.L."/>
            <person name="Kruys A."/>
            <person name="Hutchinson M.I."/>
            <person name="Powell A.J."/>
            <person name="Barry K."/>
            <person name="Miller A.N."/>
            <person name="Grigoriev I.V."/>
            <person name="Debuchy R."/>
            <person name="Gladieux P."/>
            <person name="Thoren M.H."/>
            <person name="Johannesson H."/>
        </authorList>
    </citation>
    <scope>NUCLEOTIDE SEQUENCE</scope>
    <source>
        <strain evidence="3">SMH4607-1</strain>
    </source>
</reference>
<dbReference type="GO" id="GO:0016787">
    <property type="term" value="F:hydrolase activity"/>
    <property type="evidence" value="ECO:0007669"/>
    <property type="project" value="UniProtKB-KW"/>
</dbReference>
<keyword evidence="3" id="KW-0378">Hydrolase</keyword>
<feature type="chain" id="PRO_5041211284" evidence="1">
    <location>
        <begin position="21"/>
        <end position="396"/>
    </location>
</feature>
<proteinExistence type="predicted"/>
<dbReference type="SUPFAM" id="SSF53474">
    <property type="entry name" value="alpha/beta-Hydrolases"/>
    <property type="match status" value="1"/>
</dbReference>
<name>A0AA39ZPH0_9PEZI</name>
<evidence type="ECO:0000313" key="4">
    <source>
        <dbReference type="Proteomes" id="UP001172102"/>
    </source>
</evidence>
<dbReference type="Proteomes" id="UP001172102">
    <property type="component" value="Unassembled WGS sequence"/>
</dbReference>